<feature type="compositionally biased region" description="Low complexity" evidence="1">
    <location>
        <begin position="133"/>
        <end position="147"/>
    </location>
</feature>
<feature type="transmembrane region" description="Helical" evidence="2">
    <location>
        <begin position="45"/>
        <end position="69"/>
    </location>
</feature>
<keyword evidence="2" id="KW-0812">Transmembrane</keyword>
<keyword evidence="2" id="KW-1133">Transmembrane helix</keyword>
<name>A0A1G1Y177_9BACT</name>
<evidence type="ECO:0008006" key="5">
    <source>
        <dbReference type="Google" id="ProtNLM"/>
    </source>
</evidence>
<sequence length="332" mass="36909">MFGKKSDRKKSKKAKTEELEINPQIAEQTHVMPPRFYIVPKRKRTGLIVIIVIGILLIATLSVAGYFLIENFSKNQPGPANININQPVTNESVNQNFEPPVNENVNTNLNQNLNVNTNVSTTTDVNANVNVNTNENINTNTSTSTPTEPLKSSADIDGDNLTTAEEALFGTNPEVNDSDSDGYMDGSELISGYDPTRPAVTLADSGLIRTYNSSEYSIIYPSVWQVRELGEEIIFQAQSGEFVEVLMILNPNNLALLNWYQEQFPAISLDSVTQVRINNLSGIRSADQATYYLVNPDNLSRIYLITYNTGSLEEANFITTFNVMVKNFRLLP</sequence>
<proteinExistence type="predicted"/>
<dbReference type="InterPro" id="IPR018247">
    <property type="entry name" value="EF_Hand_1_Ca_BS"/>
</dbReference>
<accession>A0A1G1Y177</accession>
<feature type="region of interest" description="Disordered" evidence="1">
    <location>
        <begin position="133"/>
        <end position="153"/>
    </location>
</feature>
<dbReference type="AlphaFoldDB" id="A0A1G1Y177"/>
<comment type="caution">
    <text evidence="3">The sequence shown here is derived from an EMBL/GenBank/DDBJ whole genome shotgun (WGS) entry which is preliminary data.</text>
</comment>
<evidence type="ECO:0000256" key="1">
    <source>
        <dbReference type="SAM" id="MobiDB-lite"/>
    </source>
</evidence>
<organism evidence="3 4">
    <name type="scientific">Candidatus Buchananbacteria bacterium RIFCSPHIGHO2_01_FULL_39_8</name>
    <dbReference type="NCBI Taxonomy" id="1797533"/>
    <lineage>
        <taxon>Bacteria</taxon>
        <taxon>Candidatus Buchananiibacteriota</taxon>
    </lineage>
</organism>
<protein>
    <recommendedName>
        <fullName evidence="5">EF-hand domain-containing protein</fullName>
    </recommendedName>
</protein>
<keyword evidence="2" id="KW-0472">Membrane</keyword>
<gene>
    <name evidence="3" type="ORF">A2731_02185</name>
</gene>
<dbReference type="Proteomes" id="UP000176241">
    <property type="component" value="Unassembled WGS sequence"/>
</dbReference>
<evidence type="ECO:0000256" key="2">
    <source>
        <dbReference type="SAM" id="Phobius"/>
    </source>
</evidence>
<dbReference type="EMBL" id="MHIC01000005">
    <property type="protein sequence ID" value="OGY46038.1"/>
    <property type="molecule type" value="Genomic_DNA"/>
</dbReference>
<dbReference type="STRING" id="1797533.A2731_02185"/>
<dbReference type="PROSITE" id="PS00018">
    <property type="entry name" value="EF_HAND_1"/>
    <property type="match status" value="1"/>
</dbReference>
<evidence type="ECO:0000313" key="4">
    <source>
        <dbReference type="Proteomes" id="UP000176241"/>
    </source>
</evidence>
<evidence type="ECO:0000313" key="3">
    <source>
        <dbReference type="EMBL" id="OGY46038.1"/>
    </source>
</evidence>
<reference evidence="3 4" key="1">
    <citation type="journal article" date="2016" name="Nat. Commun.">
        <title>Thousands of microbial genomes shed light on interconnected biogeochemical processes in an aquifer system.</title>
        <authorList>
            <person name="Anantharaman K."/>
            <person name="Brown C.T."/>
            <person name="Hug L.A."/>
            <person name="Sharon I."/>
            <person name="Castelle C.J."/>
            <person name="Probst A.J."/>
            <person name="Thomas B.C."/>
            <person name="Singh A."/>
            <person name="Wilkins M.J."/>
            <person name="Karaoz U."/>
            <person name="Brodie E.L."/>
            <person name="Williams K.H."/>
            <person name="Hubbard S.S."/>
            <person name="Banfield J.F."/>
        </authorList>
    </citation>
    <scope>NUCLEOTIDE SEQUENCE [LARGE SCALE GENOMIC DNA]</scope>
</reference>